<reference evidence="2" key="1">
    <citation type="submission" date="2017-06" db="EMBL/GenBank/DDBJ databases">
        <title>Genome analysis of Fimbriiglobus ruber SP5, the first member of the order Planctomycetales with confirmed chitinolytic capability.</title>
        <authorList>
            <person name="Ravin N.V."/>
            <person name="Rakitin A.L."/>
            <person name="Ivanova A.A."/>
            <person name="Beletsky A.V."/>
            <person name="Kulichevskaya I.S."/>
            <person name="Mardanov A.V."/>
            <person name="Dedysh S.N."/>
        </authorList>
    </citation>
    <scope>NUCLEOTIDE SEQUENCE [LARGE SCALE GENOMIC DNA]</scope>
    <source>
        <strain evidence="2">SP5</strain>
    </source>
</reference>
<name>A0A225DQG0_9BACT</name>
<dbReference type="AlphaFoldDB" id="A0A225DQG0"/>
<organism evidence="1 2">
    <name type="scientific">Fimbriiglobus ruber</name>
    <dbReference type="NCBI Taxonomy" id="1908690"/>
    <lineage>
        <taxon>Bacteria</taxon>
        <taxon>Pseudomonadati</taxon>
        <taxon>Planctomycetota</taxon>
        <taxon>Planctomycetia</taxon>
        <taxon>Gemmatales</taxon>
        <taxon>Gemmataceae</taxon>
        <taxon>Fimbriiglobus</taxon>
    </lineage>
</organism>
<dbReference type="EMBL" id="NIDE01000010">
    <property type="protein sequence ID" value="OWK39439.1"/>
    <property type="molecule type" value="Genomic_DNA"/>
</dbReference>
<accession>A0A225DQG0</accession>
<sequence length="407" mass="45712">MALTCHSSQRGIAQFFRDHFDYAISIGTVHNVLAGAVPAARAHNDAVDLQPVDVVALDEIFQAGQPVLVGADATSTYCFLLSPEEHRDADTWGLPLLDAKDRGLDPSAAVADFATGLRAGVAAAFPGLSCRGDVFHVVMDLLRVQRGLDNRGSRAIEPCAMLQRKQDRHAWRTGERDRSLGRRISLARADEQAAMTRADEVRTRIGWLRDDIRAVAGPDAATRRRLYDFVVAELRPRLEGAGAVGPKVSGLLARHREELLAFSDPLDRDLAELGAQFGADPSLLRELLQQQAGQPNDPEYWRQEAELQRRSRGRVQAWRAAVQELSGRTVRASSVIENLNSRLRSYFFLRRHLGRDYLSLLQFYLNHRRFPRSTRPERAGKSPCELLSGQEHPHWLEMLGYQRFRRN</sequence>
<comment type="caution">
    <text evidence="1">The sequence shown here is derived from an EMBL/GenBank/DDBJ whole genome shotgun (WGS) entry which is preliminary data.</text>
</comment>
<keyword evidence="2" id="KW-1185">Reference proteome</keyword>
<gene>
    <name evidence="1" type="ORF">FRUB_06002</name>
</gene>
<protein>
    <recommendedName>
        <fullName evidence="3">Transposase IS204/IS1001/IS1096/IS1165 DDE domain-containing protein</fullName>
    </recommendedName>
</protein>
<dbReference type="Proteomes" id="UP000214646">
    <property type="component" value="Unassembled WGS sequence"/>
</dbReference>
<dbReference type="RefSeq" id="WP_088256909.1">
    <property type="nucleotide sequence ID" value="NZ_NIDE01000010.1"/>
</dbReference>
<evidence type="ECO:0008006" key="3">
    <source>
        <dbReference type="Google" id="ProtNLM"/>
    </source>
</evidence>
<evidence type="ECO:0000313" key="1">
    <source>
        <dbReference type="EMBL" id="OWK39439.1"/>
    </source>
</evidence>
<proteinExistence type="predicted"/>
<evidence type="ECO:0000313" key="2">
    <source>
        <dbReference type="Proteomes" id="UP000214646"/>
    </source>
</evidence>